<evidence type="ECO:0000259" key="3">
    <source>
        <dbReference type="Pfam" id="PF00857"/>
    </source>
</evidence>
<comment type="caution">
    <text evidence="4">The sequence shown here is derived from an EMBL/GenBank/DDBJ whole genome shotgun (WGS) entry which is preliminary data.</text>
</comment>
<sequence length="239" mass="25886">MRIQLLFSLALLGLSADCNAFKFERIDKDNVMLLIVDHQVGLFELVRDVSPEEFKTNMIAHAALGKIFNLPTVITTSAETGPNGPAPKEIRDLHPDAPYIKRPGQISAWDNDDFKATVKATGKKQAIIAGITTDVCTAFLALAMIEDGYTVFANADASGAFNARTAADANDRMRAAGVQVMSKFAIAADLVRDWRNKPGVAEMTPFYDTYVPLYGFLIRAHAAAVENGTLLPGEGDLPL</sequence>
<dbReference type="Gene3D" id="3.40.50.850">
    <property type="entry name" value="Isochorismatase-like"/>
    <property type="match status" value="1"/>
</dbReference>
<evidence type="ECO:0000256" key="2">
    <source>
        <dbReference type="SAM" id="SignalP"/>
    </source>
</evidence>
<dbReference type="OrthoDB" id="245563at2759"/>
<proteinExistence type="inferred from homology"/>
<comment type="similarity">
    <text evidence="1">Belongs to the isochorismatase family.</text>
</comment>
<keyword evidence="4" id="KW-0378">Hydrolase</keyword>
<feature type="domain" description="Isochorismatase-like" evidence="3">
    <location>
        <begin position="32"/>
        <end position="182"/>
    </location>
</feature>
<protein>
    <submittedName>
        <fullName evidence="4">Isochorismatase hydrolase</fullName>
    </submittedName>
</protein>
<dbReference type="GO" id="GO:0016787">
    <property type="term" value="F:hydrolase activity"/>
    <property type="evidence" value="ECO:0007669"/>
    <property type="project" value="UniProtKB-KW"/>
</dbReference>
<keyword evidence="5" id="KW-1185">Reference proteome</keyword>
<evidence type="ECO:0000313" key="4">
    <source>
        <dbReference type="EMBL" id="KAF7343983.1"/>
    </source>
</evidence>
<dbReference type="Pfam" id="PF00857">
    <property type="entry name" value="Isochorismatase"/>
    <property type="match status" value="1"/>
</dbReference>
<feature type="signal peptide" evidence="2">
    <location>
        <begin position="1"/>
        <end position="20"/>
    </location>
</feature>
<dbReference type="EMBL" id="JACAZI010000015">
    <property type="protein sequence ID" value="KAF7343983.1"/>
    <property type="molecule type" value="Genomic_DNA"/>
</dbReference>
<organism evidence="4 5">
    <name type="scientific">Mycena venus</name>
    <dbReference type="NCBI Taxonomy" id="2733690"/>
    <lineage>
        <taxon>Eukaryota</taxon>
        <taxon>Fungi</taxon>
        <taxon>Dikarya</taxon>
        <taxon>Basidiomycota</taxon>
        <taxon>Agaricomycotina</taxon>
        <taxon>Agaricomycetes</taxon>
        <taxon>Agaricomycetidae</taxon>
        <taxon>Agaricales</taxon>
        <taxon>Marasmiineae</taxon>
        <taxon>Mycenaceae</taxon>
        <taxon>Mycena</taxon>
    </lineage>
</organism>
<gene>
    <name evidence="4" type="ORF">MVEN_01687500</name>
</gene>
<evidence type="ECO:0000256" key="1">
    <source>
        <dbReference type="ARBA" id="ARBA00006336"/>
    </source>
</evidence>
<dbReference type="SUPFAM" id="SSF52499">
    <property type="entry name" value="Isochorismatase-like hydrolases"/>
    <property type="match status" value="1"/>
</dbReference>
<dbReference type="Proteomes" id="UP000620124">
    <property type="component" value="Unassembled WGS sequence"/>
</dbReference>
<keyword evidence="2" id="KW-0732">Signal</keyword>
<feature type="chain" id="PRO_5034593160" evidence="2">
    <location>
        <begin position="21"/>
        <end position="239"/>
    </location>
</feature>
<dbReference type="AlphaFoldDB" id="A0A8H6XLR5"/>
<accession>A0A8H6XLR5</accession>
<dbReference type="InterPro" id="IPR000868">
    <property type="entry name" value="Isochorismatase-like_dom"/>
</dbReference>
<dbReference type="PANTHER" id="PTHR43559:SF3">
    <property type="entry name" value="HYDROLASE YCAC-RELATED"/>
    <property type="match status" value="1"/>
</dbReference>
<reference evidence="4" key="1">
    <citation type="submission" date="2020-05" db="EMBL/GenBank/DDBJ databases">
        <title>Mycena genomes resolve the evolution of fungal bioluminescence.</title>
        <authorList>
            <person name="Tsai I.J."/>
        </authorList>
    </citation>
    <scope>NUCLEOTIDE SEQUENCE</scope>
    <source>
        <strain evidence="4">CCC161011</strain>
    </source>
</reference>
<evidence type="ECO:0000313" key="5">
    <source>
        <dbReference type="Proteomes" id="UP000620124"/>
    </source>
</evidence>
<dbReference type="PANTHER" id="PTHR43559">
    <property type="entry name" value="HYDROLASE YCAC-RELATED"/>
    <property type="match status" value="1"/>
</dbReference>
<dbReference type="InterPro" id="IPR053152">
    <property type="entry name" value="Hydrolase_YcaC-like"/>
</dbReference>
<name>A0A8H6XLR5_9AGAR</name>
<dbReference type="InterPro" id="IPR036380">
    <property type="entry name" value="Isochorismatase-like_sf"/>
</dbReference>